<gene>
    <name evidence="2" type="ORF">HMPREF1557_00069</name>
</gene>
<evidence type="ECO:0000313" key="2">
    <source>
        <dbReference type="EMBL" id="ERJ79069.1"/>
    </source>
</evidence>
<organism evidence="2 3">
    <name type="scientific">Streptococcus sobrinus W1703</name>
    <dbReference type="NCBI Taxonomy" id="1227275"/>
    <lineage>
        <taxon>Bacteria</taxon>
        <taxon>Bacillati</taxon>
        <taxon>Bacillota</taxon>
        <taxon>Bacilli</taxon>
        <taxon>Lactobacillales</taxon>
        <taxon>Streptococcaceae</taxon>
        <taxon>Streptococcus</taxon>
    </lineage>
</organism>
<dbReference type="HOGENOM" id="CLU_3240447_0_0_9"/>
<proteinExistence type="predicted"/>
<dbReference type="Proteomes" id="UP000016617">
    <property type="component" value="Unassembled WGS sequence"/>
</dbReference>
<dbReference type="AlphaFoldDB" id="U2KPF5"/>
<reference evidence="2 3" key="1">
    <citation type="submission" date="2013-06" db="EMBL/GenBank/DDBJ databases">
        <authorList>
            <person name="Weinstock G."/>
            <person name="Sodergren E."/>
            <person name="Lobos E.A."/>
            <person name="Fulton L."/>
            <person name="Fulton R."/>
            <person name="Courtney L."/>
            <person name="Fronick C."/>
            <person name="O'Laughlin M."/>
            <person name="Godfrey J."/>
            <person name="Wilson R.M."/>
            <person name="Miner T."/>
            <person name="Farmer C."/>
            <person name="Delehaunty K."/>
            <person name="Cordes M."/>
            <person name="Minx P."/>
            <person name="Tomlinson C."/>
            <person name="Chen J."/>
            <person name="Wollam A."/>
            <person name="Pepin K.H."/>
            <person name="Bhonagiri V."/>
            <person name="Zhang X."/>
            <person name="Warren W."/>
            <person name="Mitreva M."/>
            <person name="Mardis E.R."/>
            <person name="Wilson R.K."/>
        </authorList>
    </citation>
    <scope>NUCLEOTIDE SEQUENCE [LARGE SCALE GENOMIC DNA]</scope>
    <source>
        <strain evidence="2 3">W1703</strain>
    </source>
</reference>
<name>U2KPF5_9STRE</name>
<evidence type="ECO:0000256" key="1">
    <source>
        <dbReference type="SAM" id="MobiDB-lite"/>
    </source>
</evidence>
<protein>
    <submittedName>
        <fullName evidence="2">Uncharacterized protein</fullName>
    </submittedName>
</protein>
<evidence type="ECO:0000313" key="3">
    <source>
        <dbReference type="Proteomes" id="UP000016617"/>
    </source>
</evidence>
<comment type="caution">
    <text evidence="2">The sequence shown here is derived from an EMBL/GenBank/DDBJ whole genome shotgun (WGS) entry which is preliminary data.</text>
</comment>
<dbReference type="EMBL" id="AWVA01000005">
    <property type="protein sequence ID" value="ERJ79069.1"/>
    <property type="molecule type" value="Genomic_DNA"/>
</dbReference>
<feature type="region of interest" description="Disordered" evidence="1">
    <location>
        <begin position="1"/>
        <end position="43"/>
    </location>
</feature>
<sequence>MSLQMSQRRHEGQGQGVKPGRPARPELTSEAVFGHAVGRPKKL</sequence>
<accession>U2KPF5</accession>